<protein>
    <submittedName>
        <fullName evidence="1">Uncharacterized protein</fullName>
    </submittedName>
</protein>
<accession>A0ABT7NRU1</accession>
<dbReference type="EMBL" id="JACAGK010000064">
    <property type="protein sequence ID" value="MDM1049976.1"/>
    <property type="molecule type" value="Genomic_DNA"/>
</dbReference>
<keyword evidence="2" id="KW-1185">Reference proteome</keyword>
<name>A0ABT7NRU1_9SPHI</name>
<evidence type="ECO:0000313" key="1">
    <source>
        <dbReference type="EMBL" id="MDM1049976.1"/>
    </source>
</evidence>
<dbReference type="Proteomes" id="UP001170954">
    <property type="component" value="Unassembled WGS sequence"/>
</dbReference>
<gene>
    <name evidence="1" type="ORF">HX018_17180</name>
</gene>
<evidence type="ECO:0000313" key="2">
    <source>
        <dbReference type="Proteomes" id="UP001170954"/>
    </source>
</evidence>
<dbReference type="RefSeq" id="WP_286652167.1">
    <property type="nucleotide sequence ID" value="NZ_JACAGK010000064.1"/>
</dbReference>
<organism evidence="1 2">
    <name type="scientific">Sphingobacterium hotanense</name>
    <dbReference type="NCBI Taxonomy" id="649196"/>
    <lineage>
        <taxon>Bacteria</taxon>
        <taxon>Pseudomonadati</taxon>
        <taxon>Bacteroidota</taxon>
        <taxon>Sphingobacteriia</taxon>
        <taxon>Sphingobacteriales</taxon>
        <taxon>Sphingobacteriaceae</taxon>
        <taxon>Sphingobacterium</taxon>
    </lineage>
</organism>
<reference evidence="1" key="2">
    <citation type="journal article" date="2022" name="Sci. Total Environ.">
        <title>Prevalence, transmission, and molecular epidemiology of tet(X)-positive bacteria among humans, animals, and environmental niches in China: An epidemiological, and genomic-based study.</title>
        <authorList>
            <person name="Dong N."/>
            <person name="Zeng Y."/>
            <person name="Cai C."/>
            <person name="Sun C."/>
            <person name="Lu J."/>
            <person name="Liu C."/>
            <person name="Zhou H."/>
            <person name="Sun Q."/>
            <person name="Shu L."/>
            <person name="Wang H."/>
            <person name="Wang Y."/>
            <person name="Wang S."/>
            <person name="Wu C."/>
            <person name="Chan E.W."/>
            <person name="Chen G."/>
            <person name="Shen Z."/>
            <person name="Chen S."/>
            <person name="Zhang R."/>
        </authorList>
    </citation>
    <scope>NUCLEOTIDE SEQUENCE</scope>
    <source>
        <strain evidence="1">R1692</strain>
    </source>
</reference>
<comment type="caution">
    <text evidence="1">The sequence shown here is derived from an EMBL/GenBank/DDBJ whole genome shotgun (WGS) entry which is preliminary data.</text>
</comment>
<proteinExistence type="predicted"/>
<reference evidence="1" key="1">
    <citation type="submission" date="2020-06" db="EMBL/GenBank/DDBJ databases">
        <authorList>
            <person name="Dong N."/>
        </authorList>
    </citation>
    <scope>NUCLEOTIDE SEQUENCE</scope>
    <source>
        <strain evidence="1">R1692</strain>
    </source>
</reference>
<sequence>MGIAGPKESFRFIQVAEELKGLTAEVSAGHTIVLKAGRYVGTGNNWYKQLSNDDSQKVATWTDFIMP</sequence>